<evidence type="ECO:0000313" key="4">
    <source>
        <dbReference type="Proteomes" id="UP001144280"/>
    </source>
</evidence>
<dbReference type="EMBL" id="BSDI01000001">
    <property type="protein sequence ID" value="GLH95276.1"/>
    <property type="molecule type" value="Genomic_DNA"/>
</dbReference>
<feature type="signal peptide" evidence="2">
    <location>
        <begin position="1"/>
        <end position="41"/>
    </location>
</feature>
<evidence type="ECO:0000313" key="3">
    <source>
        <dbReference type="EMBL" id="GLH95276.1"/>
    </source>
</evidence>
<organism evidence="3 4">
    <name type="scientific">Phytohabitans aurantiacus</name>
    <dbReference type="NCBI Taxonomy" id="3016789"/>
    <lineage>
        <taxon>Bacteria</taxon>
        <taxon>Bacillati</taxon>
        <taxon>Actinomycetota</taxon>
        <taxon>Actinomycetes</taxon>
        <taxon>Micromonosporales</taxon>
        <taxon>Micromonosporaceae</taxon>
    </lineage>
</organism>
<keyword evidence="4" id="KW-1185">Reference proteome</keyword>
<feature type="region of interest" description="Disordered" evidence="1">
    <location>
        <begin position="261"/>
        <end position="306"/>
    </location>
</feature>
<reference evidence="3" key="1">
    <citation type="submission" date="2022-12" db="EMBL/GenBank/DDBJ databases">
        <title>New Phytohabitans aurantiacus sp. RD004123 nov., an actinomycete isolated from soil.</title>
        <authorList>
            <person name="Triningsih D.W."/>
            <person name="Harunari E."/>
            <person name="Igarashi Y."/>
        </authorList>
    </citation>
    <scope>NUCLEOTIDE SEQUENCE</scope>
    <source>
        <strain evidence="3">RD004123</strain>
    </source>
</reference>
<dbReference type="RefSeq" id="WP_281892166.1">
    <property type="nucleotide sequence ID" value="NZ_BSDI01000001.1"/>
</dbReference>
<sequence>MTRSEVERTQRTSATRFGLRVLVVGGFAGAAWLLSAASAHAAEANLPAEDAPTEMSVVSSLVSGSGNGADERSSLVTPLTDTLDPALSPVTGVASAVTGGALPSASRASAVVLPSTTVTSTTPLRSASAGAAGQDAGAASGNAASAPARAATPASAPQTGAATGGGVLSGLAGALVGPSGLLSPVTRVVNPVVAPLTGTLRPVTGVLLNAAQPVTSTLGSVTRTATGALTRSGGQRTQLPAPAGAPVSDTAAATVVTGTQTPVFGPRKQDGYSGSTSTTSVHRYEAGTEHSATGTPEPRTGSGNLPDRPYPAPLRGYIGAGAGTPASGLGSHMEGGAFAVVPSSVVQRAVATHRMPVTTDVEARRNDAEAPTVSPD</sequence>
<proteinExistence type="predicted"/>
<dbReference type="Proteomes" id="UP001144280">
    <property type="component" value="Unassembled WGS sequence"/>
</dbReference>
<feature type="region of interest" description="Disordered" evidence="1">
    <location>
        <begin position="357"/>
        <end position="376"/>
    </location>
</feature>
<feature type="region of interest" description="Disordered" evidence="1">
    <location>
        <begin position="117"/>
        <end position="144"/>
    </location>
</feature>
<keyword evidence="2" id="KW-0732">Signal</keyword>
<accession>A0ABQ5QKT2</accession>
<evidence type="ECO:0000256" key="1">
    <source>
        <dbReference type="SAM" id="MobiDB-lite"/>
    </source>
</evidence>
<feature type="compositionally biased region" description="Polar residues" evidence="1">
    <location>
        <begin position="272"/>
        <end position="281"/>
    </location>
</feature>
<evidence type="ECO:0000256" key="2">
    <source>
        <dbReference type="SAM" id="SignalP"/>
    </source>
</evidence>
<feature type="chain" id="PRO_5045355246" evidence="2">
    <location>
        <begin position="42"/>
        <end position="376"/>
    </location>
</feature>
<comment type="caution">
    <text evidence="3">The sequence shown here is derived from an EMBL/GenBank/DDBJ whole genome shotgun (WGS) entry which is preliminary data.</text>
</comment>
<protein>
    <submittedName>
        <fullName evidence="3">Uncharacterized protein</fullName>
    </submittedName>
</protein>
<gene>
    <name evidence="3" type="ORF">Pa4123_05480</name>
</gene>
<name>A0ABQ5QKT2_9ACTN</name>